<keyword evidence="2" id="KW-1185">Reference proteome</keyword>
<reference evidence="1 2" key="2">
    <citation type="journal article" date="2010" name="Nucleic Acids Res.">
        <title>BeetleBase in 2010: revisions to provide comprehensive genomic information for Tribolium castaneum.</title>
        <authorList>
            <person name="Kim H.S."/>
            <person name="Murphy T."/>
            <person name="Xia J."/>
            <person name="Caragea D."/>
            <person name="Park Y."/>
            <person name="Beeman R.W."/>
            <person name="Lorenzen M.D."/>
            <person name="Butcher S."/>
            <person name="Manak J.R."/>
            <person name="Brown S.J."/>
        </authorList>
    </citation>
    <scope>NUCLEOTIDE SEQUENCE [LARGE SCALE GENOMIC DNA]</scope>
    <source>
        <strain evidence="1 2">Georgia GA2</strain>
    </source>
</reference>
<gene>
    <name evidence="1" type="primary">AUGUSTUS-3.0.2_34918</name>
    <name evidence="1" type="ORF">TcasGA2_TC034918</name>
</gene>
<protein>
    <submittedName>
        <fullName evidence="1">Uncharacterized protein</fullName>
    </submittedName>
</protein>
<evidence type="ECO:0000313" key="2">
    <source>
        <dbReference type="Proteomes" id="UP000007266"/>
    </source>
</evidence>
<sequence length="42" mass="5040">KSIFARPVLQFDNIPSTSPEVPYCQLSSMRVRDRKYSLYWFI</sequence>
<name>A0A139WAH2_TRICA</name>
<dbReference type="EMBL" id="KQ971393">
    <property type="protein sequence ID" value="KYB24909.1"/>
    <property type="molecule type" value="Genomic_DNA"/>
</dbReference>
<accession>A0A139WAH2</accession>
<dbReference type="Proteomes" id="UP000007266">
    <property type="component" value="Unassembled WGS sequence"/>
</dbReference>
<proteinExistence type="predicted"/>
<organism evidence="1 2">
    <name type="scientific">Tribolium castaneum</name>
    <name type="common">Red flour beetle</name>
    <dbReference type="NCBI Taxonomy" id="7070"/>
    <lineage>
        <taxon>Eukaryota</taxon>
        <taxon>Metazoa</taxon>
        <taxon>Ecdysozoa</taxon>
        <taxon>Arthropoda</taxon>
        <taxon>Hexapoda</taxon>
        <taxon>Insecta</taxon>
        <taxon>Pterygota</taxon>
        <taxon>Neoptera</taxon>
        <taxon>Endopterygota</taxon>
        <taxon>Coleoptera</taxon>
        <taxon>Polyphaga</taxon>
        <taxon>Cucujiformia</taxon>
        <taxon>Tenebrionidae</taxon>
        <taxon>Tenebrionidae incertae sedis</taxon>
        <taxon>Tribolium</taxon>
    </lineage>
</organism>
<dbReference type="InParanoid" id="A0A139WAH2"/>
<reference evidence="1 2" key="1">
    <citation type="journal article" date="2008" name="Nature">
        <title>The genome of the model beetle and pest Tribolium castaneum.</title>
        <authorList>
            <consortium name="Tribolium Genome Sequencing Consortium"/>
            <person name="Richards S."/>
            <person name="Gibbs R.A."/>
            <person name="Weinstock G.M."/>
            <person name="Brown S.J."/>
            <person name="Denell R."/>
            <person name="Beeman R.W."/>
            <person name="Gibbs R."/>
            <person name="Beeman R.W."/>
            <person name="Brown S.J."/>
            <person name="Bucher G."/>
            <person name="Friedrich M."/>
            <person name="Grimmelikhuijzen C.J."/>
            <person name="Klingler M."/>
            <person name="Lorenzen M."/>
            <person name="Richards S."/>
            <person name="Roth S."/>
            <person name="Schroder R."/>
            <person name="Tautz D."/>
            <person name="Zdobnov E.M."/>
            <person name="Muzny D."/>
            <person name="Gibbs R.A."/>
            <person name="Weinstock G.M."/>
            <person name="Attaway T."/>
            <person name="Bell S."/>
            <person name="Buhay C.J."/>
            <person name="Chandrabose M.N."/>
            <person name="Chavez D."/>
            <person name="Clerk-Blankenburg K.P."/>
            <person name="Cree A."/>
            <person name="Dao M."/>
            <person name="Davis C."/>
            <person name="Chacko J."/>
            <person name="Dinh H."/>
            <person name="Dugan-Rocha S."/>
            <person name="Fowler G."/>
            <person name="Garner T.T."/>
            <person name="Garnes J."/>
            <person name="Gnirke A."/>
            <person name="Hawes A."/>
            <person name="Hernandez J."/>
            <person name="Hines S."/>
            <person name="Holder M."/>
            <person name="Hume J."/>
            <person name="Jhangiani S.N."/>
            <person name="Joshi V."/>
            <person name="Khan Z.M."/>
            <person name="Jackson L."/>
            <person name="Kovar C."/>
            <person name="Kowis A."/>
            <person name="Lee S."/>
            <person name="Lewis L.R."/>
            <person name="Margolis J."/>
            <person name="Morgan M."/>
            <person name="Nazareth L.V."/>
            <person name="Nguyen N."/>
            <person name="Okwuonu G."/>
            <person name="Parker D."/>
            <person name="Richards S."/>
            <person name="Ruiz S.J."/>
            <person name="Santibanez J."/>
            <person name="Savard J."/>
            <person name="Scherer S.E."/>
            <person name="Schneider B."/>
            <person name="Sodergren E."/>
            <person name="Tautz D."/>
            <person name="Vattahil S."/>
            <person name="Villasana D."/>
            <person name="White C.S."/>
            <person name="Wright R."/>
            <person name="Park Y."/>
            <person name="Beeman R.W."/>
            <person name="Lord J."/>
            <person name="Oppert B."/>
            <person name="Lorenzen M."/>
            <person name="Brown S."/>
            <person name="Wang L."/>
            <person name="Savard J."/>
            <person name="Tautz D."/>
            <person name="Richards S."/>
            <person name="Weinstock G."/>
            <person name="Gibbs R.A."/>
            <person name="Liu Y."/>
            <person name="Worley K."/>
            <person name="Weinstock G."/>
            <person name="Elsik C.G."/>
            <person name="Reese J.T."/>
            <person name="Elhaik E."/>
            <person name="Landan G."/>
            <person name="Graur D."/>
            <person name="Arensburger P."/>
            <person name="Atkinson P."/>
            <person name="Beeman R.W."/>
            <person name="Beidler J."/>
            <person name="Brown S.J."/>
            <person name="Demuth J.P."/>
            <person name="Drury D.W."/>
            <person name="Du Y.Z."/>
            <person name="Fujiwara H."/>
            <person name="Lorenzen M."/>
            <person name="Maselli V."/>
            <person name="Osanai M."/>
            <person name="Park Y."/>
            <person name="Robertson H.M."/>
            <person name="Tu Z."/>
            <person name="Wang J.J."/>
            <person name="Wang S."/>
            <person name="Richards S."/>
            <person name="Song H."/>
            <person name="Zhang L."/>
            <person name="Sodergren E."/>
            <person name="Werner D."/>
            <person name="Stanke M."/>
            <person name="Morgenstern B."/>
            <person name="Solovyev V."/>
            <person name="Kosarev P."/>
            <person name="Brown G."/>
            <person name="Chen H.C."/>
            <person name="Ermolaeva O."/>
            <person name="Hlavina W."/>
            <person name="Kapustin Y."/>
            <person name="Kiryutin B."/>
            <person name="Kitts P."/>
            <person name="Maglott D."/>
            <person name="Pruitt K."/>
            <person name="Sapojnikov V."/>
            <person name="Souvorov A."/>
            <person name="Mackey A.J."/>
            <person name="Waterhouse R.M."/>
            <person name="Wyder S."/>
            <person name="Zdobnov E.M."/>
            <person name="Zdobnov E.M."/>
            <person name="Wyder S."/>
            <person name="Kriventseva E.V."/>
            <person name="Kadowaki T."/>
            <person name="Bork P."/>
            <person name="Aranda M."/>
            <person name="Bao R."/>
            <person name="Beermann A."/>
            <person name="Berns N."/>
            <person name="Bolognesi R."/>
            <person name="Bonneton F."/>
            <person name="Bopp D."/>
            <person name="Brown S.J."/>
            <person name="Bucher G."/>
            <person name="Butts T."/>
            <person name="Chaumot A."/>
            <person name="Denell R.E."/>
            <person name="Ferrier D.E."/>
            <person name="Friedrich M."/>
            <person name="Gordon C.M."/>
            <person name="Jindra M."/>
            <person name="Klingler M."/>
            <person name="Lan Q."/>
            <person name="Lattorff H.M."/>
            <person name="Laudet V."/>
            <person name="von Levetsow C."/>
            <person name="Liu Z."/>
            <person name="Lutz R."/>
            <person name="Lynch J.A."/>
            <person name="da Fonseca R.N."/>
            <person name="Posnien N."/>
            <person name="Reuter R."/>
            <person name="Roth S."/>
            <person name="Savard J."/>
            <person name="Schinko J.B."/>
            <person name="Schmitt C."/>
            <person name="Schoppmeier M."/>
            <person name="Schroder R."/>
            <person name="Shippy T.D."/>
            <person name="Simonnet F."/>
            <person name="Marques-Souza H."/>
            <person name="Tautz D."/>
            <person name="Tomoyasu Y."/>
            <person name="Trauner J."/>
            <person name="Van der Zee M."/>
            <person name="Vervoort M."/>
            <person name="Wittkopp N."/>
            <person name="Wimmer E.A."/>
            <person name="Yang X."/>
            <person name="Jones A.K."/>
            <person name="Sattelle D.B."/>
            <person name="Ebert P.R."/>
            <person name="Nelson D."/>
            <person name="Scott J.G."/>
            <person name="Beeman R.W."/>
            <person name="Muthukrishnan S."/>
            <person name="Kramer K.J."/>
            <person name="Arakane Y."/>
            <person name="Beeman R.W."/>
            <person name="Zhu Q."/>
            <person name="Hogenkamp D."/>
            <person name="Dixit R."/>
            <person name="Oppert B."/>
            <person name="Jiang H."/>
            <person name="Zou Z."/>
            <person name="Marshall J."/>
            <person name="Elpidina E."/>
            <person name="Vinokurov K."/>
            <person name="Oppert C."/>
            <person name="Zou Z."/>
            <person name="Evans J."/>
            <person name="Lu Z."/>
            <person name="Zhao P."/>
            <person name="Sumathipala N."/>
            <person name="Altincicek B."/>
            <person name="Vilcinskas A."/>
            <person name="Williams M."/>
            <person name="Hultmark D."/>
            <person name="Hetru C."/>
            <person name="Jiang H."/>
            <person name="Grimmelikhuijzen C.J."/>
            <person name="Hauser F."/>
            <person name="Cazzamali G."/>
            <person name="Williamson M."/>
            <person name="Park Y."/>
            <person name="Li B."/>
            <person name="Tanaka Y."/>
            <person name="Predel R."/>
            <person name="Neupert S."/>
            <person name="Schachtner J."/>
            <person name="Verleyen P."/>
            <person name="Raible F."/>
            <person name="Bork P."/>
            <person name="Friedrich M."/>
            <person name="Walden K.K."/>
            <person name="Robertson H.M."/>
            <person name="Angeli S."/>
            <person name="Foret S."/>
            <person name="Bucher G."/>
            <person name="Schuetz S."/>
            <person name="Maleszka R."/>
            <person name="Wimmer E.A."/>
            <person name="Beeman R.W."/>
            <person name="Lorenzen M."/>
            <person name="Tomoyasu Y."/>
            <person name="Miller S.C."/>
            <person name="Grossmann D."/>
            <person name="Bucher G."/>
        </authorList>
    </citation>
    <scope>NUCLEOTIDE SEQUENCE [LARGE SCALE GENOMIC DNA]</scope>
    <source>
        <strain evidence="1 2">Georgia GA2</strain>
    </source>
</reference>
<feature type="non-terminal residue" evidence="1">
    <location>
        <position position="1"/>
    </location>
</feature>
<evidence type="ECO:0000313" key="1">
    <source>
        <dbReference type="EMBL" id="KYB24909.1"/>
    </source>
</evidence>
<dbReference type="AlphaFoldDB" id="A0A139WAH2"/>